<proteinExistence type="predicted"/>
<reference evidence="2" key="1">
    <citation type="submission" date="2016-11" db="EMBL/GenBank/DDBJ databases">
        <authorList>
            <person name="Varghese N."/>
            <person name="Submissions S."/>
        </authorList>
    </citation>
    <scope>NUCLEOTIDE SEQUENCE [LARGE SCALE GENOMIC DNA]</scope>
    <source>
        <strain evidence="2">DSM 9756</strain>
    </source>
</reference>
<evidence type="ECO:0000313" key="1">
    <source>
        <dbReference type="EMBL" id="SHF72095.1"/>
    </source>
</evidence>
<keyword evidence="2" id="KW-1185">Reference proteome</keyword>
<sequence length="309" mass="33917">MTDLAKRFRKELGLRISPCYEALLKHHNEHLSSDPLTEPGWIPGVGNADFAIGTTQTFRSLFEDFPAPWIVIGYGGKKLIEKIGEEIDVYLALDVTDDSIHRVDSLGKRSPEAPHFRRWLAHKLARSLWERTHESHLFVAGASSEKAVKELRDRLMHLHREKALELEALAVLRRDSSGVLEVRHVHHVSVREAAAGGVAGFLLGSLLLHPVLGAAIGAAAGAVAGEEEFSLRHAGLEDDFIKELACTVLPDTWALLVLAKEVRIGPVLEELKGVGVKVLVTSLSKRGEERLREALEGKEDGGNRDSAGE</sequence>
<dbReference type="AlphaFoldDB" id="A0A1M5DYS0"/>
<dbReference type="InterPro" id="IPR009200">
    <property type="entry name" value="DUF1269_membrane"/>
</dbReference>
<protein>
    <submittedName>
        <fullName evidence="1">Uncharacterized membrane protein</fullName>
    </submittedName>
</protein>
<dbReference type="Proteomes" id="UP000184076">
    <property type="component" value="Unassembled WGS sequence"/>
</dbReference>
<dbReference type="EMBL" id="FQVB01000025">
    <property type="protein sequence ID" value="SHF72095.1"/>
    <property type="molecule type" value="Genomic_DNA"/>
</dbReference>
<dbReference type="STRING" id="1121391.SAMN02745206_02539"/>
<dbReference type="Pfam" id="PF06897">
    <property type="entry name" value="DUF1269"/>
    <property type="match status" value="1"/>
</dbReference>
<dbReference type="RefSeq" id="WP_178371984.1">
    <property type="nucleotide sequence ID" value="NZ_FQVB01000025.1"/>
</dbReference>
<evidence type="ECO:0000313" key="2">
    <source>
        <dbReference type="Proteomes" id="UP000184076"/>
    </source>
</evidence>
<accession>A0A1M5DYS0</accession>
<name>A0A1M5DYS0_9BACT</name>
<gene>
    <name evidence="1" type="ORF">SAMN02745206_02539</name>
</gene>
<organism evidence="1 2">
    <name type="scientific">Desulfacinum infernum DSM 9756</name>
    <dbReference type="NCBI Taxonomy" id="1121391"/>
    <lineage>
        <taxon>Bacteria</taxon>
        <taxon>Pseudomonadati</taxon>
        <taxon>Thermodesulfobacteriota</taxon>
        <taxon>Syntrophobacteria</taxon>
        <taxon>Syntrophobacterales</taxon>
        <taxon>Syntrophobacteraceae</taxon>
        <taxon>Desulfacinum</taxon>
    </lineage>
</organism>